<keyword evidence="3 5" id="KW-1133">Transmembrane helix</keyword>
<evidence type="ECO:0000256" key="5">
    <source>
        <dbReference type="SAM" id="Phobius"/>
    </source>
</evidence>
<sequence length="487" mass="56050">MIFIGYFLIYIVRYNLSVHIVDMVEIPKRLFSVYYNDTPSLRTILNTRSGNIIDIIHWNEIKIALLLTAYHIGYCICFPLFHNIGDTFGPMWVVGTAGLTSGVLNCLTPASAYYNFWLLFVVRILVGFCAGAMLPSMVQVLRHWVPPTERHHFMWAYCGITTGTCSTFLICAAVQYYFRWSFGFYISGAMQMFWAIAWVFLITDSPEKHTFISKEELGYLSTTIGTVFNIKLTNSQAPWKIILKSTSFWAICILNFGYAWMIISVCIHGPLYYTVTLNYSVYEASALTALPFLLRLLLGTIIIQTYHWYKHNNKIRKIKHIRKYFIVFLSMAWFLPINPGPVLLTTAIAFTAAGMDLTLDICYELSPNYVNSINTVIKIIGNLPGIIISLCVGEVTHKKNSAFVWRYVWSFHGSILLLSGLIFLVWGETHVQEWNEMRRRPRRKRRLVMRPSIMSNIVEVDEIDEASYRSSLPQRPRTLKSMILSSN</sequence>
<organism evidence="6 7">
    <name type="scientific">Vanessa tameamea</name>
    <name type="common">Kamehameha butterfly</name>
    <dbReference type="NCBI Taxonomy" id="334116"/>
    <lineage>
        <taxon>Eukaryota</taxon>
        <taxon>Metazoa</taxon>
        <taxon>Ecdysozoa</taxon>
        <taxon>Arthropoda</taxon>
        <taxon>Hexapoda</taxon>
        <taxon>Insecta</taxon>
        <taxon>Pterygota</taxon>
        <taxon>Neoptera</taxon>
        <taxon>Endopterygota</taxon>
        <taxon>Lepidoptera</taxon>
        <taxon>Glossata</taxon>
        <taxon>Ditrysia</taxon>
        <taxon>Papilionoidea</taxon>
        <taxon>Nymphalidae</taxon>
        <taxon>Nymphalinae</taxon>
        <taxon>Vanessa</taxon>
    </lineage>
</organism>
<evidence type="ECO:0000313" key="6">
    <source>
        <dbReference type="Proteomes" id="UP001652626"/>
    </source>
</evidence>
<feature type="transmembrane region" description="Helical" evidence="5">
    <location>
        <begin position="155"/>
        <end position="178"/>
    </location>
</feature>
<dbReference type="PANTHER" id="PTHR11662">
    <property type="entry name" value="SOLUTE CARRIER FAMILY 17"/>
    <property type="match status" value="1"/>
</dbReference>
<accession>A0ABM4AQL4</accession>
<feature type="transmembrane region" description="Helical" evidence="5">
    <location>
        <begin position="343"/>
        <end position="363"/>
    </location>
</feature>
<feature type="transmembrane region" description="Helical" evidence="5">
    <location>
        <begin position="292"/>
        <end position="309"/>
    </location>
</feature>
<feature type="transmembrane region" description="Helical" evidence="5">
    <location>
        <begin position="375"/>
        <end position="395"/>
    </location>
</feature>
<evidence type="ECO:0000256" key="4">
    <source>
        <dbReference type="ARBA" id="ARBA00023136"/>
    </source>
</evidence>
<feature type="transmembrane region" description="Helical" evidence="5">
    <location>
        <begin position="184"/>
        <end position="203"/>
    </location>
</feature>
<dbReference type="InterPro" id="IPR050382">
    <property type="entry name" value="MFS_Na/Anion_cotransporter"/>
</dbReference>
<dbReference type="InterPro" id="IPR036259">
    <property type="entry name" value="MFS_trans_sf"/>
</dbReference>
<gene>
    <name evidence="7" type="primary">LOC113400435</name>
</gene>
<dbReference type="PANTHER" id="PTHR11662:SF399">
    <property type="entry name" value="FI19708P1-RELATED"/>
    <property type="match status" value="1"/>
</dbReference>
<dbReference type="Proteomes" id="UP001652626">
    <property type="component" value="Chromosome 17"/>
</dbReference>
<feature type="transmembrane region" description="Helical" evidence="5">
    <location>
        <begin position="63"/>
        <end position="82"/>
    </location>
</feature>
<evidence type="ECO:0000256" key="1">
    <source>
        <dbReference type="ARBA" id="ARBA00004141"/>
    </source>
</evidence>
<dbReference type="SUPFAM" id="SSF103473">
    <property type="entry name" value="MFS general substrate transporter"/>
    <property type="match status" value="1"/>
</dbReference>
<evidence type="ECO:0000256" key="3">
    <source>
        <dbReference type="ARBA" id="ARBA00022989"/>
    </source>
</evidence>
<comment type="subcellular location">
    <subcellularLocation>
        <location evidence="1">Membrane</location>
        <topology evidence="1">Multi-pass membrane protein</topology>
    </subcellularLocation>
</comment>
<evidence type="ECO:0000256" key="2">
    <source>
        <dbReference type="ARBA" id="ARBA00022692"/>
    </source>
</evidence>
<dbReference type="InterPro" id="IPR011701">
    <property type="entry name" value="MFS"/>
</dbReference>
<protein>
    <submittedName>
        <fullName evidence="7">Sialin-like isoform X2</fullName>
    </submittedName>
</protein>
<feature type="transmembrane region" description="Helical" evidence="5">
    <location>
        <begin position="248"/>
        <end position="272"/>
    </location>
</feature>
<feature type="transmembrane region" description="Helical" evidence="5">
    <location>
        <begin position="407"/>
        <end position="427"/>
    </location>
</feature>
<dbReference type="Pfam" id="PF07690">
    <property type="entry name" value="MFS_1"/>
    <property type="match status" value="1"/>
</dbReference>
<keyword evidence="6" id="KW-1185">Reference proteome</keyword>
<dbReference type="Gene3D" id="1.20.1250.20">
    <property type="entry name" value="MFS general substrate transporter like domains"/>
    <property type="match status" value="1"/>
</dbReference>
<keyword evidence="4 5" id="KW-0472">Membrane</keyword>
<reference evidence="7" key="1">
    <citation type="submission" date="2025-08" db="UniProtKB">
        <authorList>
            <consortium name="RefSeq"/>
        </authorList>
    </citation>
    <scope>IDENTIFICATION</scope>
    <source>
        <tissue evidence="7">Whole body</tissue>
    </source>
</reference>
<name>A0ABM4AQL4_VANTA</name>
<feature type="transmembrane region" description="Helical" evidence="5">
    <location>
        <begin position="114"/>
        <end position="134"/>
    </location>
</feature>
<proteinExistence type="predicted"/>
<keyword evidence="2 5" id="KW-0812">Transmembrane</keyword>
<dbReference type="RefSeq" id="XP_064073582.1">
    <property type="nucleotide sequence ID" value="XM_064217512.1"/>
</dbReference>
<evidence type="ECO:0000313" key="7">
    <source>
        <dbReference type="RefSeq" id="XP_064073582.1"/>
    </source>
</evidence>
<dbReference type="GeneID" id="113400435"/>